<accession>A0A4R2LAE7</accession>
<dbReference type="NCBIfam" id="TIGR02794">
    <property type="entry name" value="tolA_full"/>
    <property type="match status" value="1"/>
</dbReference>
<evidence type="ECO:0000256" key="5">
    <source>
        <dbReference type="SAM" id="Coils"/>
    </source>
</evidence>
<name>A0A4R2LAE7_9GAMM</name>
<dbReference type="InterPro" id="IPR014161">
    <property type="entry name" value="Tol-Pal_TolA"/>
</dbReference>
<dbReference type="Proteomes" id="UP000295765">
    <property type="component" value="Unassembled WGS sequence"/>
</dbReference>
<dbReference type="InterPro" id="IPR006260">
    <property type="entry name" value="TonB/TolA_C"/>
</dbReference>
<keyword evidence="3" id="KW-1133">Transmembrane helix</keyword>
<dbReference type="RefSeq" id="WP_132541972.1">
    <property type="nucleotide sequence ID" value="NZ_SLWY01000009.1"/>
</dbReference>
<dbReference type="GO" id="GO:0019534">
    <property type="term" value="F:toxin transmembrane transporter activity"/>
    <property type="evidence" value="ECO:0007669"/>
    <property type="project" value="InterPro"/>
</dbReference>
<organism evidence="6 7">
    <name type="scientific">Plasticicumulans lactativorans</name>
    <dbReference type="NCBI Taxonomy" id="1133106"/>
    <lineage>
        <taxon>Bacteria</taxon>
        <taxon>Pseudomonadati</taxon>
        <taxon>Pseudomonadota</taxon>
        <taxon>Gammaproteobacteria</taxon>
        <taxon>Candidatus Competibacteraceae</taxon>
        <taxon>Plasticicumulans</taxon>
    </lineage>
</organism>
<keyword evidence="5" id="KW-0175">Coiled coil</keyword>
<sequence>MDAKGVILALVLLVLAAGNAVGWFHSVALVREAREAEAHARAAQAARLAAEHEQAALAQRLAEAQADAEKLRGRTAELEEVLRTRSQLPEWETYTDPVLRELVAQHALRIRQAVEARWQAPPSTPRDRACTLAIKLGPGGAVAEVVVAKSSGEALFDASAVTAVKKASPLPLPADPAVAERFRQFRFEFRPE</sequence>
<evidence type="ECO:0000256" key="1">
    <source>
        <dbReference type="ARBA" id="ARBA00004167"/>
    </source>
</evidence>
<proteinExistence type="predicted"/>
<protein>
    <submittedName>
        <fullName evidence="6">TolA protein</fullName>
    </submittedName>
</protein>
<comment type="subcellular location">
    <subcellularLocation>
        <location evidence="1">Membrane</location>
        <topology evidence="1">Single-pass membrane protein</topology>
    </subcellularLocation>
</comment>
<reference evidence="6 7" key="1">
    <citation type="submission" date="2019-03" db="EMBL/GenBank/DDBJ databases">
        <title>Genomic Encyclopedia of Type Strains, Phase IV (KMG-IV): sequencing the most valuable type-strain genomes for metagenomic binning, comparative biology and taxonomic classification.</title>
        <authorList>
            <person name="Goeker M."/>
        </authorList>
    </citation>
    <scope>NUCLEOTIDE SEQUENCE [LARGE SCALE GENOMIC DNA]</scope>
    <source>
        <strain evidence="6 7">DSM 25287</strain>
    </source>
</reference>
<dbReference type="Gene3D" id="3.30.1150.10">
    <property type="match status" value="1"/>
</dbReference>
<feature type="coiled-coil region" evidence="5">
    <location>
        <begin position="33"/>
        <end position="81"/>
    </location>
</feature>
<evidence type="ECO:0000313" key="6">
    <source>
        <dbReference type="EMBL" id="TCO81282.1"/>
    </source>
</evidence>
<gene>
    <name evidence="6" type="ORF">EV699_109124</name>
</gene>
<dbReference type="EMBL" id="SLWY01000009">
    <property type="protein sequence ID" value="TCO81282.1"/>
    <property type="molecule type" value="Genomic_DNA"/>
</dbReference>
<evidence type="ECO:0000256" key="3">
    <source>
        <dbReference type="ARBA" id="ARBA00022989"/>
    </source>
</evidence>
<dbReference type="GO" id="GO:0016020">
    <property type="term" value="C:membrane"/>
    <property type="evidence" value="ECO:0007669"/>
    <property type="project" value="UniProtKB-SubCell"/>
</dbReference>
<evidence type="ECO:0000256" key="2">
    <source>
        <dbReference type="ARBA" id="ARBA00022692"/>
    </source>
</evidence>
<keyword evidence="7" id="KW-1185">Reference proteome</keyword>
<dbReference type="Pfam" id="PF13103">
    <property type="entry name" value="TonB_2"/>
    <property type="match status" value="1"/>
</dbReference>
<dbReference type="SUPFAM" id="SSF74653">
    <property type="entry name" value="TolA/TonB C-terminal domain"/>
    <property type="match status" value="1"/>
</dbReference>
<dbReference type="GO" id="GO:0043213">
    <property type="term" value="P:bacteriocin transport"/>
    <property type="evidence" value="ECO:0007669"/>
    <property type="project" value="InterPro"/>
</dbReference>
<keyword evidence="4" id="KW-0472">Membrane</keyword>
<dbReference type="AlphaFoldDB" id="A0A4R2LAE7"/>
<evidence type="ECO:0000256" key="4">
    <source>
        <dbReference type="ARBA" id="ARBA00023136"/>
    </source>
</evidence>
<dbReference type="NCBIfam" id="TIGR01352">
    <property type="entry name" value="tonB_Cterm"/>
    <property type="match status" value="1"/>
</dbReference>
<evidence type="ECO:0000313" key="7">
    <source>
        <dbReference type="Proteomes" id="UP000295765"/>
    </source>
</evidence>
<keyword evidence="2" id="KW-0812">Transmembrane</keyword>
<comment type="caution">
    <text evidence="6">The sequence shown here is derived from an EMBL/GenBank/DDBJ whole genome shotgun (WGS) entry which is preliminary data.</text>
</comment>